<evidence type="ECO:0000259" key="6">
    <source>
        <dbReference type="Pfam" id="PF07317"/>
    </source>
</evidence>
<name>A0A495WD31_9RHOO</name>
<proteinExistence type="inferred from homology"/>
<evidence type="ECO:0000256" key="2">
    <source>
        <dbReference type="ARBA" id="ARBA00022741"/>
    </source>
</evidence>
<dbReference type="OrthoDB" id="5572581at2"/>
<evidence type="ECO:0000256" key="4">
    <source>
        <dbReference type="HAMAP-Rule" id="MF_01457"/>
    </source>
</evidence>
<comment type="caution">
    <text evidence="7">The sequence shown here is derived from an EMBL/GenBank/DDBJ whole genome shotgun (WGS) entry which is preliminary data.</text>
</comment>
<dbReference type="Pfam" id="PF07238">
    <property type="entry name" value="PilZ"/>
    <property type="match status" value="1"/>
</dbReference>
<keyword evidence="7" id="KW-0966">Cell projection</keyword>
<accession>A0A495WD31</accession>
<dbReference type="HAMAP" id="MF_01457">
    <property type="entry name" value="YcgR"/>
    <property type="match status" value="1"/>
</dbReference>
<protein>
    <recommendedName>
        <fullName evidence="4">Flagellar brake protein YcgR</fullName>
    </recommendedName>
    <alternativeName>
        <fullName evidence="4">Cyclic di-GMP binding protein YcgR</fullName>
    </alternativeName>
</protein>
<sequence length="245" mass="26755">MSQLAQLSEAEIEARFHITGRRAVAFTLAAMARDGERFSLHFGDELFLTTLLAADPERATLTFDSSGAEALNRRLLAAGHGVFVGRPEGVHVQFAGQRIRAATFAGRPAFVADLPGHIVRLQRRESFRIETPRGRPLGFTGRLADGSLLQLPVHDISVAGIGLNAASLPAGAARGDRLQACHFQLDEGAHELACAADIRHLTEREGRNGQRYWRLGLAFDALPAAGQNIVQRYIIRVERERHGLV</sequence>
<dbReference type="GO" id="GO:0071973">
    <property type="term" value="P:bacterial-type flagellum-dependent cell motility"/>
    <property type="evidence" value="ECO:0007669"/>
    <property type="project" value="UniProtKB-UniRule"/>
</dbReference>
<dbReference type="Gene3D" id="2.30.110.10">
    <property type="entry name" value="Electron Transport, Fmn-binding Protein, Chain A"/>
    <property type="match status" value="1"/>
</dbReference>
<dbReference type="GO" id="GO:0071945">
    <property type="term" value="P:regulation of bacterial-type flagellum-dependent cell motility by regulation of motor speed"/>
    <property type="evidence" value="ECO:0007669"/>
    <property type="project" value="UniProtKB-UniRule"/>
</dbReference>
<dbReference type="InterPro" id="IPR012349">
    <property type="entry name" value="Split_barrel_FMN-bd"/>
</dbReference>
<keyword evidence="7" id="KW-0969">Cilium</keyword>
<organism evidence="7 8">
    <name type="scientific">Azonexus fungiphilus</name>
    <dbReference type="NCBI Taxonomy" id="146940"/>
    <lineage>
        <taxon>Bacteria</taxon>
        <taxon>Pseudomonadati</taxon>
        <taxon>Pseudomonadota</taxon>
        <taxon>Betaproteobacteria</taxon>
        <taxon>Rhodocyclales</taxon>
        <taxon>Azonexaceae</taxon>
        <taxon>Azonexus</taxon>
    </lineage>
</organism>
<dbReference type="EMBL" id="RBXP01000013">
    <property type="protein sequence ID" value="RKT59546.1"/>
    <property type="molecule type" value="Genomic_DNA"/>
</dbReference>
<dbReference type="AlphaFoldDB" id="A0A495WD31"/>
<dbReference type="Pfam" id="PF07317">
    <property type="entry name" value="PilZN"/>
    <property type="match status" value="1"/>
</dbReference>
<comment type="subunit">
    <text evidence="4">Monomer. Interacts with the flagellar basal bodies.</text>
</comment>
<dbReference type="InterPro" id="IPR023787">
    <property type="entry name" value="T3SS_YcgR"/>
</dbReference>
<feature type="domain" description="PilZ" evidence="5">
    <location>
        <begin position="122"/>
        <end position="235"/>
    </location>
</feature>
<dbReference type="InterPro" id="IPR009926">
    <property type="entry name" value="T3SS_YcgR_PilZN"/>
</dbReference>
<evidence type="ECO:0000313" key="7">
    <source>
        <dbReference type="EMBL" id="RKT59546.1"/>
    </source>
</evidence>
<comment type="function">
    <text evidence="4">Acts as a flagellar brake, regulating swimming and swarming in a bis-(3'-5') cyclic diguanylic acid (c-di-GMP)-dependent manner. Binds 1 c-di-GMP dimer per subunit. Increasing levels of c-di-GMP lead to decreased motility.</text>
</comment>
<comment type="subcellular location">
    <subcellularLocation>
        <location evidence="4">Bacterial flagellum basal body</location>
    </subcellularLocation>
</comment>
<keyword evidence="2 4" id="KW-0547">Nucleotide-binding</keyword>
<keyword evidence="1 4" id="KW-0973">c-di-GMP</keyword>
<evidence type="ECO:0000313" key="8">
    <source>
        <dbReference type="Proteomes" id="UP000270626"/>
    </source>
</evidence>
<evidence type="ECO:0000256" key="1">
    <source>
        <dbReference type="ARBA" id="ARBA00022636"/>
    </source>
</evidence>
<reference evidence="7 8" key="1">
    <citation type="submission" date="2018-10" db="EMBL/GenBank/DDBJ databases">
        <title>Genomic Encyclopedia of Type Strains, Phase IV (KMG-IV): sequencing the most valuable type-strain genomes for metagenomic binning, comparative biology and taxonomic classification.</title>
        <authorList>
            <person name="Goeker M."/>
        </authorList>
    </citation>
    <scope>NUCLEOTIDE SEQUENCE [LARGE SCALE GENOMIC DNA]</scope>
    <source>
        <strain evidence="7 8">DSM 23841</strain>
    </source>
</reference>
<feature type="domain" description="Type III secretion system flagellar brake protein YcgR PilZN" evidence="6">
    <location>
        <begin position="16"/>
        <end position="120"/>
    </location>
</feature>
<evidence type="ECO:0000259" key="5">
    <source>
        <dbReference type="Pfam" id="PF07238"/>
    </source>
</evidence>
<keyword evidence="7" id="KW-0282">Flagellum</keyword>
<keyword evidence="3 4" id="KW-0975">Bacterial flagellum</keyword>
<evidence type="ECO:0000256" key="3">
    <source>
        <dbReference type="ARBA" id="ARBA00023143"/>
    </source>
</evidence>
<dbReference type="Proteomes" id="UP000270626">
    <property type="component" value="Unassembled WGS sequence"/>
</dbReference>
<dbReference type="Gene3D" id="2.40.10.220">
    <property type="entry name" value="predicted glycosyltransferase like domains"/>
    <property type="match status" value="1"/>
</dbReference>
<dbReference type="InterPro" id="IPR009875">
    <property type="entry name" value="PilZ_domain"/>
</dbReference>
<gene>
    <name evidence="4" type="primary">ycgR</name>
    <name evidence="7" type="ORF">DFR40_1434</name>
</gene>
<dbReference type="RefSeq" id="WP_121457779.1">
    <property type="nucleotide sequence ID" value="NZ_JAANMQ010000002.1"/>
</dbReference>
<keyword evidence="8" id="KW-1185">Reference proteome</keyword>
<dbReference type="GO" id="GO:0009425">
    <property type="term" value="C:bacterial-type flagellum basal body"/>
    <property type="evidence" value="ECO:0007669"/>
    <property type="project" value="UniProtKB-SubCell"/>
</dbReference>
<comment type="similarity">
    <text evidence="4">Belongs to the YcgR family.</text>
</comment>
<dbReference type="GO" id="GO:0035438">
    <property type="term" value="F:cyclic-di-GMP binding"/>
    <property type="evidence" value="ECO:0007669"/>
    <property type="project" value="UniProtKB-UniRule"/>
</dbReference>